<keyword evidence="2" id="KW-1185">Reference proteome</keyword>
<comment type="caution">
    <text evidence="1">The sequence shown here is derived from an EMBL/GenBank/DDBJ whole genome shotgun (WGS) entry which is preliminary data.</text>
</comment>
<reference evidence="1" key="1">
    <citation type="submission" date="2021-06" db="EMBL/GenBank/DDBJ databases">
        <title>Parelaphostrongylus tenuis whole genome reference sequence.</title>
        <authorList>
            <person name="Garwood T.J."/>
            <person name="Larsen P.A."/>
            <person name="Fountain-Jones N.M."/>
            <person name="Garbe J.R."/>
            <person name="Macchietto M.G."/>
            <person name="Kania S.A."/>
            <person name="Gerhold R.W."/>
            <person name="Richards J.E."/>
            <person name="Wolf T.M."/>
        </authorList>
    </citation>
    <scope>NUCLEOTIDE SEQUENCE</scope>
    <source>
        <strain evidence="1">MNPRO001-30</strain>
        <tissue evidence="1">Meninges</tissue>
    </source>
</reference>
<accession>A0AAD5N8Z6</accession>
<evidence type="ECO:0000313" key="2">
    <source>
        <dbReference type="Proteomes" id="UP001196413"/>
    </source>
</evidence>
<proteinExistence type="predicted"/>
<name>A0AAD5N8Z6_PARTN</name>
<evidence type="ECO:0000313" key="1">
    <source>
        <dbReference type="EMBL" id="KAJ1363481.1"/>
    </source>
</evidence>
<dbReference type="Proteomes" id="UP001196413">
    <property type="component" value="Unassembled WGS sequence"/>
</dbReference>
<dbReference type="EMBL" id="JAHQIW010004735">
    <property type="protein sequence ID" value="KAJ1363481.1"/>
    <property type="molecule type" value="Genomic_DNA"/>
</dbReference>
<protein>
    <submittedName>
        <fullName evidence="1">Uncharacterized protein</fullName>
    </submittedName>
</protein>
<organism evidence="1 2">
    <name type="scientific">Parelaphostrongylus tenuis</name>
    <name type="common">Meningeal worm</name>
    <dbReference type="NCBI Taxonomy" id="148309"/>
    <lineage>
        <taxon>Eukaryota</taxon>
        <taxon>Metazoa</taxon>
        <taxon>Ecdysozoa</taxon>
        <taxon>Nematoda</taxon>
        <taxon>Chromadorea</taxon>
        <taxon>Rhabditida</taxon>
        <taxon>Rhabditina</taxon>
        <taxon>Rhabditomorpha</taxon>
        <taxon>Strongyloidea</taxon>
        <taxon>Metastrongylidae</taxon>
        <taxon>Parelaphostrongylus</taxon>
    </lineage>
</organism>
<sequence length="90" mass="10237">MEFLDQTALPKTVIVIDHATIGINCKVLCHYEARRIIYGEPMAIIQVDKPGNFYPGENDQRVRDREPHRCREVYLDVGLQIEAGVQGQPS</sequence>
<dbReference type="AlphaFoldDB" id="A0AAD5N8Z6"/>
<gene>
    <name evidence="1" type="ORF">KIN20_023359</name>
</gene>